<evidence type="ECO:0000256" key="7">
    <source>
        <dbReference type="ARBA" id="ARBA00022676"/>
    </source>
</evidence>
<dbReference type="InterPro" id="IPR003835">
    <property type="entry name" value="Glyco_trans_19"/>
</dbReference>
<comment type="catalytic activity">
    <reaction evidence="10">
        <text>a lipid X + a UDP-2-N,3-O-bis[(3R)-3-hydroxyacyl]-alpha-D-glucosamine = a lipid A disaccharide + UDP + H(+)</text>
        <dbReference type="Rhea" id="RHEA:67828"/>
        <dbReference type="ChEBI" id="CHEBI:15378"/>
        <dbReference type="ChEBI" id="CHEBI:58223"/>
        <dbReference type="ChEBI" id="CHEBI:137748"/>
        <dbReference type="ChEBI" id="CHEBI:176338"/>
        <dbReference type="ChEBI" id="CHEBI:176343"/>
        <dbReference type="EC" id="2.4.1.182"/>
    </reaction>
</comment>
<proteinExistence type="inferred from homology"/>
<keyword evidence="6" id="KW-0441">Lipid A biosynthesis</keyword>
<keyword evidence="13" id="KW-1185">Reference proteome</keyword>
<evidence type="ECO:0000313" key="13">
    <source>
        <dbReference type="Proteomes" id="UP001148313"/>
    </source>
</evidence>
<keyword evidence="5" id="KW-0444">Lipid biosynthesis</keyword>
<evidence type="ECO:0000256" key="9">
    <source>
        <dbReference type="ARBA" id="ARBA00023098"/>
    </source>
</evidence>
<dbReference type="NCBIfam" id="TIGR00215">
    <property type="entry name" value="lpxB"/>
    <property type="match status" value="1"/>
</dbReference>
<evidence type="ECO:0000256" key="8">
    <source>
        <dbReference type="ARBA" id="ARBA00022679"/>
    </source>
</evidence>
<reference evidence="12" key="1">
    <citation type="submission" date="2022-11" db="EMBL/GenBank/DDBJ databases">
        <title>Hoeflea poritis sp. nov., isolated from scleractinian coral Porites lutea.</title>
        <authorList>
            <person name="Zhang G."/>
            <person name="Wei Q."/>
            <person name="Cai L."/>
        </authorList>
    </citation>
    <scope>NUCLEOTIDE SEQUENCE</scope>
    <source>
        <strain evidence="12">E7-10</strain>
    </source>
</reference>
<dbReference type="SUPFAM" id="SSF53756">
    <property type="entry name" value="UDP-Glycosyltransferase/glycogen phosphorylase"/>
    <property type="match status" value="1"/>
</dbReference>
<comment type="function">
    <text evidence="1">Condensation of UDP-2,3-diacylglucosamine and 2,3-diacylglucosamine-1-phosphate to form lipid A disaccharide, a precursor of lipid A, a phosphorylated glycolipid that anchors the lipopolysaccharide to the outer membrane of the cell.</text>
</comment>
<organism evidence="12 13">
    <name type="scientific">Hoeflea poritis</name>
    <dbReference type="NCBI Taxonomy" id="2993659"/>
    <lineage>
        <taxon>Bacteria</taxon>
        <taxon>Pseudomonadati</taxon>
        <taxon>Pseudomonadota</taxon>
        <taxon>Alphaproteobacteria</taxon>
        <taxon>Hyphomicrobiales</taxon>
        <taxon>Rhizobiaceae</taxon>
        <taxon>Hoeflea</taxon>
    </lineage>
</organism>
<evidence type="ECO:0000256" key="2">
    <source>
        <dbReference type="ARBA" id="ARBA00007868"/>
    </source>
</evidence>
<evidence type="ECO:0000256" key="10">
    <source>
        <dbReference type="ARBA" id="ARBA00048975"/>
    </source>
</evidence>
<dbReference type="PANTHER" id="PTHR30372:SF4">
    <property type="entry name" value="LIPID-A-DISACCHARIDE SYNTHASE, MITOCHONDRIAL-RELATED"/>
    <property type="match status" value="1"/>
</dbReference>
<accession>A0ABT4VH51</accession>
<dbReference type="EMBL" id="JAPJZH010000001">
    <property type="protein sequence ID" value="MDA4843939.1"/>
    <property type="molecule type" value="Genomic_DNA"/>
</dbReference>
<dbReference type="EC" id="2.4.1.182" evidence="3 11"/>
<evidence type="ECO:0000256" key="11">
    <source>
        <dbReference type="NCBIfam" id="TIGR00215"/>
    </source>
</evidence>
<evidence type="ECO:0000256" key="5">
    <source>
        <dbReference type="ARBA" id="ARBA00022516"/>
    </source>
</evidence>
<protein>
    <recommendedName>
        <fullName evidence="4 11">Lipid-A-disaccharide synthase</fullName>
        <ecNumber evidence="3 11">2.4.1.182</ecNumber>
    </recommendedName>
</protein>
<evidence type="ECO:0000256" key="4">
    <source>
        <dbReference type="ARBA" id="ARBA00020902"/>
    </source>
</evidence>
<keyword evidence="9" id="KW-0443">Lipid metabolism</keyword>
<dbReference type="Proteomes" id="UP001148313">
    <property type="component" value="Unassembled WGS sequence"/>
</dbReference>
<keyword evidence="7 12" id="KW-0328">Glycosyltransferase</keyword>
<dbReference type="GO" id="GO:0008915">
    <property type="term" value="F:lipid-A-disaccharide synthase activity"/>
    <property type="evidence" value="ECO:0007669"/>
    <property type="project" value="UniProtKB-EC"/>
</dbReference>
<gene>
    <name evidence="12" type="primary">lpxB</name>
    <name evidence="12" type="ORF">OOZ53_01195</name>
</gene>
<dbReference type="RefSeq" id="WP_271087452.1">
    <property type="nucleotide sequence ID" value="NZ_JAPJZH010000001.1"/>
</dbReference>
<evidence type="ECO:0000313" key="12">
    <source>
        <dbReference type="EMBL" id="MDA4843939.1"/>
    </source>
</evidence>
<name>A0ABT4VH51_9HYPH</name>
<evidence type="ECO:0000256" key="1">
    <source>
        <dbReference type="ARBA" id="ARBA00002056"/>
    </source>
</evidence>
<dbReference type="PANTHER" id="PTHR30372">
    <property type="entry name" value="LIPID-A-DISACCHARIDE SYNTHASE"/>
    <property type="match status" value="1"/>
</dbReference>
<sequence length="399" mass="43789">MKELPPPLKLAIIAGEPSGDLLGADLIAALNANGDRPIDLVGVGGEAMTAQGLVSLFDYNDLSIIGVGQIVAQLPRLLGHLRKATNAIIAAKPDVLVIIDSPEFTHRVASRVRKVLPNLPIVNYVCPTVWAWKPERAPRMRDYVDHVLSIFPFEADVVSKLGGPPLTYVGHRLASDASLLAAATGQMARRSHSISQSQPVSEAPLCLILPGSRGGELKRLLPDFRETAHVLAERMPQVRFQIPTLPRLEERVRAAVADWQIPVRVTATAEEKWQAFEEADVALAASGTVLLELALIGVPCISAYRVDALSKLIVHRITAWTAALPNFIADYPLINEYMQEMIRPGLIARRLERLLHLSPERHEMLHGFDYVRRTMRASRPPAEIAAGVVLELVEKNREG</sequence>
<keyword evidence="8 12" id="KW-0808">Transferase</keyword>
<dbReference type="Pfam" id="PF02684">
    <property type="entry name" value="LpxB"/>
    <property type="match status" value="1"/>
</dbReference>
<evidence type="ECO:0000256" key="6">
    <source>
        <dbReference type="ARBA" id="ARBA00022556"/>
    </source>
</evidence>
<comment type="caution">
    <text evidence="12">The sequence shown here is derived from an EMBL/GenBank/DDBJ whole genome shotgun (WGS) entry which is preliminary data.</text>
</comment>
<comment type="similarity">
    <text evidence="2">Belongs to the LpxB family.</text>
</comment>
<evidence type="ECO:0000256" key="3">
    <source>
        <dbReference type="ARBA" id="ARBA00012687"/>
    </source>
</evidence>